<dbReference type="Pfam" id="PF14525">
    <property type="entry name" value="AraC_binding_2"/>
    <property type="match status" value="1"/>
</dbReference>
<dbReference type="PROSITE" id="PS01124">
    <property type="entry name" value="HTH_ARAC_FAMILY_2"/>
    <property type="match status" value="1"/>
</dbReference>
<dbReference type="AlphaFoldDB" id="A0A9X1DE23"/>
<dbReference type="InterPro" id="IPR018060">
    <property type="entry name" value="HTH_AraC"/>
</dbReference>
<dbReference type="InterPro" id="IPR037923">
    <property type="entry name" value="HTH-like"/>
</dbReference>
<dbReference type="PANTHER" id="PTHR46796:SF6">
    <property type="entry name" value="ARAC SUBFAMILY"/>
    <property type="match status" value="1"/>
</dbReference>
<keyword evidence="6" id="KW-1185">Reference proteome</keyword>
<evidence type="ECO:0000313" key="6">
    <source>
        <dbReference type="Proteomes" id="UP001138757"/>
    </source>
</evidence>
<evidence type="ECO:0000256" key="3">
    <source>
        <dbReference type="ARBA" id="ARBA00023163"/>
    </source>
</evidence>
<dbReference type="PRINTS" id="PR00032">
    <property type="entry name" value="HTHARAC"/>
</dbReference>
<gene>
    <name evidence="5" type="ORF">KK488_14750</name>
</gene>
<dbReference type="Pfam" id="PF12833">
    <property type="entry name" value="HTH_18"/>
    <property type="match status" value="1"/>
</dbReference>
<dbReference type="InterPro" id="IPR009057">
    <property type="entry name" value="Homeodomain-like_sf"/>
</dbReference>
<dbReference type="PANTHER" id="PTHR46796">
    <property type="entry name" value="HTH-TYPE TRANSCRIPTIONAL ACTIVATOR RHAS-RELATED"/>
    <property type="match status" value="1"/>
</dbReference>
<sequence length="314" mass="35463">METYSTAGLPTMGRAAAWSALYATKMSRGGFTPGDQQEPFDAELRIGNLGPVKLARLQVDGCSFERSQSDIMRSSPRMYNFLLQARGNSTFYHCGHESQLQEGDFVLCDTGMPHYWLTKDASTTIMVRVEPDVLREYLPTPEQFCGLQLGRAVGLTDTVGAMVQSLTDQVETGNCAGHEGRIARYLLEMISMSYTMGFEQTTKGSAVLWQRRNDIIRYIEDHLRDPELSPASIAAGLRVSPRYLRTIFSISGERVSAYILRRRLEECARQMRNPAWNGHTLTEIAFSWGFNSAAHFTRSFHEQYGAAPREYRRQ</sequence>
<reference evidence="5" key="1">
    <citation type="submission" date="2021-05" db="EMBL/GenBank/DDBJ databases">
        <title>Genome of Sphingobium sp. strain.</title>
        <authorList>
            <person name="Fan R."/>
        </authorList>
    </citation>
    <scope>NUCLEOTIDE SEQUENCE</scope>
    <source>
        <strain evidence="5">H33</strain>
    </source>
</reference>
<dbReference type="InterPro" id="IPR020449">
    <property type="entry name" value="Tscrpt_reg_AraC-type_HTH"/>
</dbReference>
<evidence type="ECO:0000313" key="5">
    <source>
        <dbReference type="EMBL" id="MBT2188212.1"/>
    </source>
</evidence>
<feature type="domain" description="HTH araC/xylS-type" evidence="4">
    <location>
        <begin position="213"/>
        <end position="314"/>
    </location>
</feature>
<protein>
    <submittedName>
        <fullName evidence="5">Helix-turn-helix domain-containing protein</fullName>
    </submittedName>
</protein>
<dbReference type="SMART" id="SM00342">
    <property type="entry name" value="HTH_ARAC"/>
    <property type="match status" value="1"/>
</dbReference>
<organism evidence="5 6">
    <name type="scientific">Sphingobium nicotianae</name>
    <dbReference type="NCBI Taxonomy" id="2782607"/>
    <lineage>
        <taxon>Bacteria</taxon>
        <taxon>Pseudomonadati</taxon>
        <taxon>Pseudomonadota</taxon>
        <taxon>Alphaproteobacteria</taxon>
        <taxon>Sphingomonadales</taxon>
        <taxon>Sphingomonadaceae</taxon>
        <taxon>Sphingobium</taxon>
    </lineage>
</organism>
<evidence type="ECO:0000259" key="4">
    <source>
        <dbReference type="PROSITE" id="PS01124"/>
    </source>
</evidence>
<comment type="caution">
    <text evidence="5">The sequence shown here is derived from an EMBL/GenBank/DDBJ whole genome shotgun (WGS) entry which is preliminary data.</text>
</comment>
<accession>A0A9X1DE23</accession>
<name>A0A9X1DE23_9SPHN</name>
<dbReference type="RefSeq" id="WP_214624462.1">
    <property type="nucleotide sequence ID" value="NZ_JAHGAW010000009.1"/>
</dbReference>
<dbReference type="SUPFAM" id="SSF46689">
    <property type="entry name" value="Homeodomain-like"/>
    <property type="match status" value="1"/>
</dbReference>
<dbReference type="Proteomes" id="UP001138757">
    <property type="component" value="Unassembled WGS sequence"/>
</dbReference>
<dbReference type="InterPro" id="IPR035418">
    <property type="entry name" value="AraC-bd_2"/>
</dbReference>
<keyword evidence="2" id="KW-0238">DNA-binding</keyword>
<dbReference type="GO" id="GO:0003700">
    <property type="term" value="F:DNA-binding transcription factor activity"/>
    <property type="evidence" value="ECO:0007669"/>
    <property type="project" value="InterPro"/>
</dbReference>
<dbReference type="EMBL" id="JAHGAW010000009">
    <property type="protein sequence ID" value="MBT2188212.1"/>
    <property type="molecule type" value="Genomic_DNA"/>
</dbReference>
<keyword evidence="3" id="KW-0804">Transcription</keyword>
<evidence type="ECO:0000256" key="2">
    <source>
        <dbReference type="ARBA" id="ARBA00023125"/>
    </source>
</evidence>
<dbReference type="SUPFAM" id="SSF51215">
    <property type="entry name" value="Regulatory protein AraC"/>
    <property type="match status" value="1"/>
</dbReference>
<dbReference type="Gene3D" id="1.10.10.60">
    <property type="entry name" value="Homeodomain-like"/>
    <property type="match status" value="1"/>
</dbReference>
<dbReference type="InterPro" id="IPR050204">
    <property type="entry name" value="AraC_XylS_family_regulators"/>
</dbReference>
<evidence type="ECO:0000256" key="1">
    <source>
        <dbReference type="ARBA" id="ARBA00023015"/>
    </source>
</evidence>
<dbReference type="GO" id="GO:0043565">
    <property type="term" value="F:sequence-specific DNA binding"/>
    <property type="evidence" value="ECO:0007669"/>
    <property type="project" value="InterPro"/>
</dbReference>
<keyword evidence="1" id="KW-0805">Transcription regulation</keyword>
<proteinExistence type="predicted"/>